<dbReference type="PROSITE" id="PS51725">
    <property type="entry name" value="ABM"/>
    <property type="match status" value="1"/>
</dbReference>
<proteinExistence type="predicted"/>
<dbReference type="EMBL" id="WTPX01000208">
    <property type="protein sequence ID" value="NNJ27807.1"/>
    <property type="molecule type" value="Genomic_DNA"/>
</dbReference>
<evidence type="ECO:0000313" key="4">
    <source>
        <dbReference type="Proteomes" id="UP000609651"/>
    </source>
</evidence>
<gene>
    <name evidence="3" type="ORF">LzC2_39160</name>
</gene>
<organism evidence="3 4">
    <name type="scientific">Alienimonas chondri</name>
    <dbReference type="NCBI Taxonomy" id="2681879"/>
    <lineage>
        <taxon>Bacteria</taxon>
        <taxon>Pseudomonadati</taxon>
        <taxon>Planctomycetota</taxon>
        <taxon>Planctomycetia</taxon>
        <taxon>Planctomycetales</taxon>
        <taxon>Planctomycetaceae</taxon>
        <taxon>Alienimonas</taxon>
    </lineage>
</organism>
<name>A0ABX1VI70_9PLAN</name>
<reference evidence="3 4" key="1">
    <citation type="journal article" date="2020" name="Syst. Appl. Microbiol.">
        <title>Alienimonas chondri sp. nov., a novel planctomycete isolated from the biofilm of the red alga Chondrus crispus.</title>
        <authorList>
            <person name="Vitorino I."/>
            <person name="Albuquerque L."/>
            <person name="Wiegand S."/>
            <person name="Kallscheuer N."/>
            <person name="da Costa M.S."/>
            <person name="Lobo-da-Cunha A."/>
            <person name="Jogler C."/>
            <person name="Lage O.M."/>
        </authorList>
    </citation>
    <scope>NUCLEOTIDE SEQUENCE [LARGE SCALE GENOMIC DNA]</scope>
    <source>
        <strain evidence="3 4">LzC2</strain>
    </source>
</reference>
<dbReference type="Proteomes" id="UP000609651">
    <property type="component" value="Unassembled WGS sequence"/>
</dbReference>
<sequence length="170" mass="17967">MLPALLLSVLAAGPSPLAPVPHLQETKPQEDAESPIITRAKAAVGPKGAGRPFLLVVSMTVKEGRANDLIKAYRAAAVSSLAEEGCTSYALTRDAENPNAFLLYERWKSTDALATHLEQPYTKAFVGAFGELLEESSVTVMRPVTPKAGGRGRNRGGAPKVEAEAADDVE</sequence>
<comment type="caution">
    <text evidence="3">The sequence shown here is derived from an EMBL/GenBank/DDBJ whole genome shotgun (WGS) entry which is preliminary data.</text>
</comment>
<dbReference type="InterPro" id="IPR011008">
    <property type="entry name" value="Dimeric_a/b-barrel"/>
</dbReference>
<dbReference type="PANTHER" id="PTHR33336:SF15">
    <property type="entry name" value="ABM DOMAIN-CONTAINING PROTEIN"/>
    <property type="match status" value="1"/>
</dbReference>
<accession>A0ABX1VI70</accession>
<dbReference type="InterPro" id="IPR007138">
    <property type="entry name" value="ABM_dom"/>
</dbReference>
<dbReference type="InterPro" id="IPR050744">
    <property type="entry name" value="AI-2_Isomerase_LsrG"/>
</dbReference>
<dbReference type="SUPFAM" id="SSF54909">
    <property type="entry name" value="Dimeric alpha+beta barrel"/>
    <property type="match status" value="1"/>
</dbReference>
<dbReference type="Pfam" id="PF03992">
    <property type="entry name" value="ABM"/>
    <property type="match status" value="1"/>
</dbReference>
<protein>
    <recommendedName>
        <fullName evidence="2">ABM domain-containing protein</fullName>
    </recommendedName>
</protein>
<evidence type="ECO:0000313" key="3">
    <source>
        <dbReference type="EMBL" id="NNJ27807.1"/>
    </source>
</evidence>
<evidence type="ECO:0000259" key="2">
    <source>
        <dbReference type="PROSITE" id="PS51725"/>
    </source>
</evidence>
<feature type="domain" description="ABM" evidence="2">
    <location>
        <begin position="53"/>
        <end position="141"/>
    </location>
</feature>
<keyword evidence="4" id="KW-1185">Reference proteome</keyword>
<dbReference type="RefSeq" id="WP_171189713.1">
    <property type="nucleotide sequence ID" value="NZ_WTPX01000208.1"/>
</dbReference>
<feature type="region of interest" description="Disordered" evidence="1">
    <location>
        <begin position="143"/>
        <end position="170"/>
    </location>
</feature>
<evidence type="ECO:0000256" key="1">
    <source>
        <dbReference type="SAM" id="MobiDB-lite"/>
    </source>
</evidence>
<dbReference type="PANTHER" id="PTHR33336">
    <property type="entry name" value="QUINOL MONOOXYGENASE YGIN-RELATED"/>
    <property type="match status" value="1"/>
</dbReference>
<dbReference type="Gene3D" id="3.30.70.100">
    <property type="match status" value="1"/>
</dbReference>